<sequence length="435" mass="48229">MTSKEFNKKYKINIDSIENPFNFAPKTNNFANVAGKPKKLVIEIFKRFFMSWPSVLFLIVFLIVFITSIVVTTYSPYSADKGVDQTIQFNLIGDKAGHTTESGSSFVKSLPTKWAGKINLKLVLNDNDFVSNATKWSDRNYYGGYLWVEFNKPEYIEFVDGERYIDFYKWHEVDSVNIILRSSGIPETISASEASKYYAEAIKANPQINLRTFLGTTQTGIDVWTQSWIGTWRAIRLALIVATIQTIIGVAIGSYLGFHVGTTIDTVIMRLIDIFSAPPTLIWLLLFATLFGTTDLTLGFALIFVGWVGSVGRTRLFIITVKDSEFITASQSIGASKARLIYKHALPSIIGKIATSYVASIPSIILSVSSLAFLGFFKSDNANLGKIISSAPAEAISNVWILLLPSLILLSISVSLHFIALGVHDALDPKVIKTR</sequence>
<name>A0ACD4PGW2_9BACT</name>
<protein>
    <submittedName>
        <fullName evidence="1">ABC transporter permease</fullName>
    </submittedName>
</protein>
<evidence type="ECO:0000313" key="2">
    <source>
        <dbReference type="Proteomes" id="UP001213039"/>
    </source>
</evidence>
<accession>A0ACD4PGW2</accession>
<evidence type="ECO:0000313" key="1">
    <source>
        <dbReference type="EMBL" id="WBP83880.1"/>
    </source>
</evidence>
<dbReference type="EMBL" id="CP114370">
    <property type="protein sequence ID" value="WBP83880.1"/>
    <property type="molecule type" value="Genomic_DNA"/>
</dbReference>
<dbReference type="Proteomes" id="UP001213039">
    <property type="component" value="Chromosome"/>
</dbReference>
<reference evidence="1" key="1">
    <citation type="submission" date="2022-12" db="EMBL/GenBank/DDBJ databases">
        <authorList>
            <consortium name="Asia Pacific Centre for Animal Health"/>
            <person name="Klose S.M."/>
            <person name="Legione A.R."/>
            <person name="Monotti I."/>
            <person name="Bushell R."/>
            <person name="Marenda M.S."/>
            <person name="Sugiyama T."/>
            <person name="Browning G.F."/>
            <person name="Vaz P.K."/>
        </authorList>
    </citation>
    <scope>NUCLEOTIDE SEQUENCE</scope>
    <source>
        <strain evidence="1">Felid995</strain>
    </source>
</reference>
<proteinExistence type="predicted"/>
<organism evidence="1 2">
    <name type="scientific">Mycoplasmopsis edwardii</name>
    <dbReference type="NCBI Taxonomy" id="53558"/>
    <lineage>
        <taxon>Bacteria</taxon>
        <taxon>Bacillati</taxon>
        <taxon>Mycoplasmatota</taxon>
        <taxon>Mycoplasmoidales</taxon>
        <taxon>Metamycoplasmataceae</taxon>
        <taxon>Mycoplasmopsis</taxon>
    </lineage>
</organism>
<gene>
    <name evidence="1" type="ORF">Me_995_000506</name>
</gene>
<keyword evidence="2" id="KW-1185">Reference proteome</keyword>